<comment type="caution">
    <text evidence="3">The sequence shown here is derived from an EMBL/GenBank/DDBJ whole genome shotgun (WGS) entry which is preliminary data.</text>
</comment>
<dbReference type="GO" id="GO:0016491">
    <property type="term" value="F:oxidoreductase activity"/>
    <property type="evidence" value="ECO:0007669"/>
    <property type="project" value="InterPro"/>
</dbReference>
<gene>
    <name evidence="3" type="ORF">GHYDROH2_12230</name>
</gene>
<dbReference type="InterPro" id="IPR050553">
    <property type="entry name" value="Thioredoxin_ResA/DsbE_sf"/>
</dbReference>
<dbReference type="AlphaFoldDB" id="A0A9W6LB38"/>
<protein>
    <submittedName>
        <fullName evidence="3">Thioredoxin</fullName>
    </submittedName>
</protein>
<evidence type="ECO:0000256" key="1">
    <source>
        <dbReference type="SAM" id="SignalP"/>
    </source>
</evidence>
<dbReference type="InterPro" id="IPR000866">
    <property type="entry name" value="AhpC/TSA"/>
</dbReference>
<dbReference type="Proteomes" id="UP001144352">
    <property type="component" value="Unassembled WGS sequence"/>
</dbReference>
<organism evidence="3 4">
    <name type="scientific">Geobacter hydrogenophilus</name>
    <dbReference type="NCBI Taxonomy" id="40983"/>
    <lineage>
        <taxon>Bacteria</taxon>
        <taxon>Pseudomonadati</taxon>
        <taxon>Thermodesulfobacteriota</taxon>
        <taxon>Desulfuromonadia</taxon>
        <taxon>Geobacterales</taxon>
        <taxon>Geobacteraceae</taxon>
        <taxon>Geobacter</taxon>
    </lineage>
</organism>
<feature type="chain" id="PRO_5040748004" evidence="1">
    <location>
        <begin position="27"/>
        <end position="170"/>
    </location>
</feature>
<reference evidence="3" key="1">
    <citation type="submission" date="2022-12" db="EMBL/GenBank/DDBJ databases">
        <title>Reference genome sequencing for broad-spectrum identification of bacterial and archaeal isolates by mass spectrometry.</title>
        <authorList>
            <person name="Sekiguchi Y."/>
            <person name="Tourlousse D.M."/>
        </authorList>
    </citation>
    <scope>NUCLEOTIDE SEQUENCE</scope>
    <source>
        <strain evidence="3">H2</strain>
    </source>
</reference>
<evidence type="ECO:0000259" key="2">
    <source>
        <dbReference type="PROSITE" id="PS51352"/>
    </source>
</evidence>
<proteinExistence type="predicted"/>
<keyword evidence="4" id="KW-1185">Reference proteome</keyword>
<dbReference type="InterPro" id="IPR036249">
    <property type="entry name" value="Thioredoxin-like_sf"/>
</dbReference>
<dbReference type="GO" id="GO:0016209">
    <property type="term" value="F:antioxidant activity"/>
    <property type="evidence" value="ECO:0007669"/>
    <property type="project" value="InterPro"/>
</dbReference>
<evidence type="ECO:0000313" key="3">
    <source>
        <dbReference type="EMBL" id="GLI37722.1"/>
    </source>
</evidence>
<dbReference type="SUPFAM" id="SSF52833">
    <property type="entry name" value="Thioredoxin-like"/>
    <property type="match status" value="1"/>
</dbReference>
<name>A0A9W6LB38_9BACT</name>
<dbReference type="PROSITE" id="PS51352">
    <property type="entry name" value="THIOREDOXIN_2"/>
    <property type="match status" value="1"/>
</dbReference>
<keyword evidence="1" id="KW-0732">Signal</keyword>
<dbReference type="RefSeq" id="WP_214185779.1">
    <property type="nucleotide sequence ID" value="NZ_BSDS01000001.1"/>
</dbReference>
<feature type="domain" description="Thioredoxin" evidence="2">
    <location>
        <begin position="28"/>
        <end position="168"/>
    </location>
</feature>
<feature type="signal peptide" evidence="1">
    <location>
        <begin position="1"/>
        <end position="26"/>
    </location>
</feature>
<sequence length="170" mass="18205">MRIVPVLRAFAAAAGFTMAVASPSLAIPQKGQPAPPLKVVSTSGQPISLANYKGYVLVIDFFATWCPPCREAIPHLNGISRKYGRQGLQVLGLSLDDGDEGAVKDFIASKRIVYPVALAGQDVQTDYGLRSLPTVYVIDKRGNVADKFMGGSDATLKNMEALIKKLLAEK</sequence>
<dbReference type="CDD" id="cd02966">
    <property type="entry name" value="TlpA_like_family"/>
    <property type="match status" value="1"/>
</dbReference>
<dbReference type="EMBL" id="BSDS01000001">
    <property type="protein sequence ID" value="GLI37722.1"/>
    <property type="molecule type" value="Genomic_DNA"/>
</dbReference>
<dbReference type="PANTHER" id="PTHR42852">
    <property type="entry name" value="THIOL:DISULFIDE INTERCHANGE PROTEIN DSBE"/>
    <property type="match status" value="1"/>
</dbReference>
<dbReference type="PANTHER" id="PTHR42852:SF18">
    <property type="entry name" value="CHROMOSOME UNDETERMINED SCAFFOLD_47, WHOLE GENOME SHOTGUN SEQUENCE"/>
    <property type="match status" value="1"/>
</dbReference>
<dbReference type="InterPro" id="IPR013766">
    <property type="entry name" value="Thioredoxin_domain"/>
</dbReference>
<dbReference type="Gene3D" id="3.40.30.10">
    <property type="entry name" value="Glutaredoxin"/>
    <property type="match status" value="1"/>
</dbReference>
<evidence type="ECO:0000313" key="4">
    <source>
        <dbReference type="Proteomes" id="UP001144352"/>
    </source>
</evidence>
<accession>A0A9W6LB38</accession>
<dbReference type="Pfam" id="PF00578">
    <property type="entry name" value="AhpC-TSA"/>
    <property type="match status" value="1"/>
</dbReference>